<protein>
    <submittedName>
        <fullName evidence="2">Uncharacterized protein</fullName>
    </submittedName>
</protein>
<reference evidence="2" key="1">
    <citation type="submission" date="2023-07" db="EMBL/GenBank/DDBJ databases">
        <title>Sorghum-associated microbial communities from plants grown in Nebraska, USA.</title>
        <authorList>
            <person name="Schachtman D."/>
        </authorList>
    </citation>
    <scope>NUCLEOTIDE SEQUENCE</scope>
    <source>
        <strain evidence="2">BE80</strain>
    </source>
</reference>
<name>A0AAP5LPF2_PAEAM</name>
<dbReference type="AlphaFoldDB" id="A0AAP5LPF2"/>
<dbReference type="Proteomes" id="UP001254832">
    <property type="component" value="Unassembled WGS sequence"/>
</dbReference>
<gene>
    <name evidence="2" type="ORF">J2W91_002926</name>
</gene>
<dbReference type="EMBL" id="JAVDTR010000007">
    <property type="protein sequence ID" value="MDR6724458.1"/>
    <property type="molecule type" value="Genomic_DNA"/>
</dbReference>
<evidence type="ECO:0000313" key="3">
    <source>
        <dbReference type="Proteomes" id="UP001254832"/>
    </source>
</evidence>
<feature type="transmembrane region" description="Helical" evidence="1">
    <location>
        <begin position="47"/>
        <end position="68"/>
    </location>
</feature>
<accession>A0AAP5LPF2</accession>
<proteinExistence type="predicted"/>
<keyword evidence="1" id="KW-1133">Transmembrane helix</keyword>
<evidence type="ECO:0000256" key="1">
    <source>
        <dbReference type="SAM" id="Phobius"/>
    </source>
</evidence>
<comment type="caution">
    <text evidence="2">The sequence shown here is derived from an EMBL/GenBank/DDBJ whole genome shotgun (WGS) entry which is preliminary data.</text>
</comment>
<evidence type="ECO:0000313" key="2">
    <source>
        <dbReference type="EMBL" id="MDR6724458.1"/>
    </source>
</evidence>
<keyword evidence="1" id="KW-0472">Membrane</keyword>
<feature type="transmembrane region" description="Helical" evidence="1">
    <location>
        <begin position="5"/>
        <end position="27"/>
    </location>
</feature>
<keyword evidence="1" id="KW-0812">Transmembrane</keyword>
<sequence>MNKYVLHIVASLFCILLPPIGLLYGLWDSSQPKVGPVGDGKPIYPTIPQWISIVSPFIAGIINLPFAIMRYRQHKKTNESNKG</sequence>
<organism evidence="2 3">
    <name type="scientific">Paenibacillus amylolyticus</name>
    <dbReference type="NCBI Taxonomy" id="1451"/>
    <lineage>
        <taxon>Bacteria</taxon>
        <taxon>Bacillati</taxon>
        <taxon>Bacillota</taxon>
        <taxon>Bacilli</taxon>
        <taxon>Bacillales</taxon>
        <taxon>Paenibacillaceae</taxon>
        <taxon>Paenibacillus</taxon>
    </lineage>
</organism>